<evidence type="ECO:0000313" key="2">
    <source>
        <dbReference type="EMBL" id="KAF2432689.1"/>
    </source>
</evidence>
<feature type="domain" description="F-box" evidence="1">
    <location>
        <begin position="2"/>
        <end position="85"/>
    </location>
</feature>
<dbReference type="OrthoDB" id="72726at2759"/>
<comment type="caution">
    <text evidence="2">The sequence shown here is derived from an EMBL/GenBank/DDBJ whole genome shotgun (WGS) entry which is preliminary data.</text>
</comment>
<accession>A0A9P4NWW6</accession>
<dbReference type="AlphaFoldDB" id="A0A9P4NWW6"/>
<gene>
    <name evidence="2" type="ORF">EJ08DRAFT_658691</name>
</gene>
<name>A0A9P4NWW6_9PEZI</name>
<dbReference type="Pfam" id="PF13013">
    <property type="entry name" value="F-box-like_2"/>
    <property type="match status" value="1"/>
</dbReference>
<evidence type="ECO:0000313" key="3">
    <source>
        <dbReference type="Proteomes" id="UP000800235"/>
    </source>
</evidence>
<dbReference type="Proteomes" id="UP000800235">
    <property type="component" value="Unassembled WGS sequence"/>
</dbReference>
<evidence type="ECO:0000259" key="1">
    <source>
        <dbReference type="Pfam" id="PF13013"/>
    </source>
</evidence>
<keyword evidence="3" id="KW-1185">Reference proteome</keyword>
<proteinExistence type="predicted"/>
<dbReference type="EMBL" id="MU007024">
    <property type="protein sequence ID" value="KAF2432689.1"/>
    <property type="molecule type" value="Genomic_DNA"/>
</dbReference>
<dbReference type="InterPro" id="IPR001810">
    <property type="entry name" value="F-box_dom"/>
</dbReference>
<reference evidence="2" key="1">
    <citation type="journal article" date="2020" name="Stud. Mycol.">
        <title>101 Dothideomycetes genomes: a test case for predicting lifestyles and emergence of pathogens.</title>
        <authorList>
            <person name="Haridas S."/>
            <person name="Albert R."/>
            <person name="Binder M."/>
            <person name="Bloem J."/>
            <person name="Labutti K."/>
            <person name="Salamov A."/>
            <person name="Andreopoulos B."/>
            <person name="Baker S."/>
            <person name="Barry K."/>
            <person name="Bills G."/>
            <person name="Bluhm B."/>
            <person name="Cannon C."/>
            <person name="Castanera R."/>
            <person name="Culley D."/>
            <person name="Daum C."/>
            <person name="Ezra D."/>
            <person name="Gonzalez J."/>
            <person name="Henrissat B."/>
            <person name="Kuo A."/>
            <person name="Liang C."/>
            <person name="Lipzen A."/>
            <person name="Lutzoni F."/>
            <person name="Magnuson J."/>
            <person name="Mondo S."/>
            <person name="Nolan M."/>
            <person name="Ohm R."/>
            <person name="Pangilinan J."/>
            <person name="Park H.-J."/>
            <person name="Ramirez L."/>
            <person name="Alfaro M."/>
            <person name="Sun H."/>
            <person name="Tritt A."/>
            <person name="Yoshinaga Y."/>
            <person name="Zwiers L.-H."/>
            <person name="Turgeon B."/>
            <person name="Goodwin S."/>
            <person name="Spatafora J."/>
            <person name="Crous P."/>
            <person name="Grigoriev I."/>
        </authorList>
    </citation>
    <scope>NUCLEOTIDE SEQUENCE</scope>
    <source>
        <strain evidence="2">CBS 130266</strain>
    </source>
</reference>
<organism evidence="2 3">
    <name type="scientific">Tothia fuscella</name>
    <dbReference type="NCBI Taxonomy" id="1048955"/>
    <lineage>
        <taxon>Eukaryota</taxon>
        <taxon>Fungi</taxon>
        <taxon>Dikarya</taxon>
        <taxon>Ascomycota</taxon>
        <taxon>Pezizomycotina</taxon>
        <taxon>Dothideomycetes</taxon>
        <taxon>Pleosporomycetidae</taxon>
        <taxon>Venturiales</taxon>
        <taxon>Cylindrosympodiaceae</taxon>
        <taxon>Tothia</taxon>
    </lineage>
</organism>
<sequence>MESSSTFSLLNLPRELRDAIYFHLDTPNRDHYITYDSAWSNAERRVIGERTLSPSLKGILGLHQACKQTRSEISPMLERFVQDLTFHCRILTRDDAALFTAVIPHLQRLHPTTCNLRITWNISGEHVSVIEMVPRHLPHLKVVELEVIDKLDTTDFFRDAGVMARNCVNSSDFYDRDQKRIGDLILKDITPLVNARITTGVYQSVYLLRFENEDSTNSIAANS</sequence>
<protein>
    <recommendedName>
        <fullName evidence="1">F-box domain-containing protein</fullName>
    </recommendedName>
</protein>